<keyword evidence="11" id="KW-1185">Reference proteome</keyword>
<accession>A0A9Q1IHD7</accession>
<dbReference type="AlphaFoldDB" id="A0A9Q1IHD7"/>
<dbReference type="FunFam" id="3.30.160.60:FF:001119">
    <property type="entry name" value="zinc finger protein 408"/>
    <property type="match status" value="1"/>
</dbReference>
<dbReference type="InterPro" id="IPR013087">
    <property type="entry name" value="Znf_C2H2_type"/>
</dbReference>
<dbReference type="InterPro" id="IPR036236">
    <property type="entry name" value="Znf_C2H2_sf"/>
</dbReference>
<dbReference type="PROSITE" id="PS00028">
    <property type="entry name" value="ZINC_FINGER_C2H2_1"/>
    <property type="match status" value="3"/>
</dbReference>
<dbReference type="PANTHER" id="PTHR14196:SF12">
    <property type="entry name" value="ZINC FINGER PROTEIN 208-LIKE"/>
    <property type="match status" value="1"/>
</dbReference>
<dbReference type="Gene3D" id="3.30.160.60">
    <property type="entry name" value="Classic Zinc Finger"/>
    <property type="match status" value="3"/>
</dbReference>
<dbReference type="FunFam" id="3.30.160.60:FF:000100">
    <property type="entry name" value="Zinc finger 45-like"/>
    <property type="match status" value="1"/>
</dbReference>
<keyword evidence="5" id="KW-0862">Zinc</keyword>
<evidence type="ECO:0000259" key="9">
    <source>
        <dbReference type="PROSITE" id="PS50157"/>
    </source>
</evidence>
<comment type="subcellular location">
    <subcellularLocation>
        <location evidence="1">Nucleus</location>
    </subcellularLocation>
</comment>
<sequence length="256" mass="28421">MEERRTEALLIKEESVEEDRDPQGEMDTREERVGKPGKMGSVRSSASDDAEKPLLGTLTAEEGSGNRMSSFESLSGGREVAAVDSAVVILGGGSPAWNRGIASGTVHAPSRCYAERGQRAIPTQWAQRENTGVSNLEAPGTKRFPPSDKTPVEPQSREVPRRWRTVEHARFLCRYCGKGFRFAAKLQVHHRVHTGEKPYRCTHCGRGFSQSCSLTRHLNVHTGYKPFSCAHCGKGYTNKRSLKKHQASHKMERFGI</sequence>
<keyword evidence="4 7" id="KW-0863">Zinc-finger</keyword>
<evidence type="ECO:0000256" key="8">
    <source>
        <dbReference type="SAM" id="MobiDB-lite"/>
    </source>
</evidence>
<dbReference type="GO" id="GO:0000981">
    <property type="term" value="F:DNA-binding transcription factor activity, RNA polymerase II-specific"/>
    <property type="evidence" value="ECO:0007669"/>
    <property type="project" value="TreeGrafter"/>
</dbReference>
<feature type="compositionally biased region" description="Basic and acidic residues" evidence="8">
    <location>
        <begin position="1"/>
        <end position="14"/>
    </location>
</feature>
<organism evidence="10 11">
    <name type="scientific">Synaphobranchus kaupii</name>
    <name type="common">Kaup's arrowtooth eel</name>
    <dbReference type="NCBI Taxonomy" id="118154"/>
    <lineage>
        <taxon>Eukaryota</taxon>
        <taxon>Metazoa</taxon>
        <taxon>Chordata</taxon>
        <taxon>Craniata</taxon>
        <taxon>Vertebrata</taxon>
        <taxon>Euteleostomi</taxon>
        <taxon>Actinopterygii</taxon>
        <taxon>Neopterygii</taxon>
        <taxon>Teleostei</taxon>
        <taxon>Anguilliformes</taxon>
        <taxon>Synaphobranchidae</taxon>
        <taxon>Synaphobranchus</taxon>
    </lineage>
</organism>
<evidence type="ECO:0000256" key="3">
    <source>
        <dbReference type="ARBA" id="ARBA00022737"/>
    </source>
</evidence>
<dbReference type="EMBL" id="JAINUF010000016">
    <property type="protein sequence ID" value="KAJ8339842.1"/>
    <property type="molecule type" value="Genomic_DNA"/>
</dbReference>
<dbReference type="InterPro" id="IPR050717">
    <property type="entry name" value="C2H2-ZF_Transcription_Reg"/>
</dbReference>
<gene>
    <name evidence="10" type="ORF">SKAU_G00344750</name>
</gene>
<evidence type="ECO:0000256" key="1">
    <source>
        <dbReference type="ARBA" id="ARBA00004123"/>
    </source>
</evidence>
<evidence type="ECO:0000313" key="10">
    <source>
        <dbReference type="EMBL" id="KAJ8339842.1"/>
    </source>
</evidence>
<feature type="compositionally biased region" description="Basic and acidic residues" evidence="8">
    <location>
        <begin position="21"/>
        <end position="34"/>
    </location>
</feature>
<feature type="region of interest" description="Disordered" evidence="8">
    <location>
        <begin position="1"/>
        <end position="72"/>
    </location>
</feature>
<feature type="region of interest" description="Disordered" evidence="8">
    <location>
        <begin position="134"/>
        <end position="160"/>
    </location>
</feature>
<proteinExistence type="predicted"/>
<dbReference type="GO" id="GO:0005634">
    <property type="term" value="C:nucleus"/>
    <property type="evidence" value="ECO:0007669"/>
    <property type="project" value="UniProtKB-SubCell"/>
</dbReference>
<comment type="caution">
    <text evidence="10">The sequence shown here is derived from an EMBL/GenBank/DDBJ whole genome shotgun (WGS) entry which is preliminary data.</text>
</comment>
<evidence type="ECO:0000256" key="4">
    <source>
        <dbReference type="ARBA" id="ARBA00022771"/>
    </source>
</evidence>
<dbReference type="FunFam" id="3.30.160.60:FF:001498">
    <property type="entry name" value="Zinc finger protein 404"/>
    <property type="match status" value="1"/>
</dbReference>
<keyword evidence="6" id="KW-0539">Nucleus</keyword>
<reference evidence="10" key="1">
    <citation type="journal article" date="2023" name="Science">
        <title>Genome structures resolve the early diversification of teleost fishes.</title>
        <authorList>
            <person name="Parey E."/>
            <person name="Louis A."/>
            <person name="Montfort J."/>
            <person name="Bouchez O."/>
            <person name="Roques C."/>
            <person name="Iampietro C."/>
            <person name="Lluch J."/>
            <person name="Castinel A."/>
            <person name="Donnadieu C."/>
            <person name="Desvignes T."/>
            <person name="Floi Bucao C."/>
            <person name="Jouanno E."/>
            <person name="Wen M."/>
            <person name="Mejri S."/>
            <person name="Dirks R."/>
            <person name="Jansen H."/>
            <person name="Henkel C."/>
            <person name="Chen W.J."/>
            <person name="Zahm M."/>
            <person name="Cabau C."/>
            <person name="Klopp C."/>
            <person name="Thompson A.W."/>
            <person name="Robinson-Rechavi M."/>
            <person name="Braasch I."/>
            <person name="Lecointre G."/>
            <person name="Bobe J."/>
            <person name="Postlethwait J.H."/>
            <person name="Berthelot C."/>
            <person name="Roest Crollius H."/>
            <person name="Guiguen Y."/>
        </authorList>
    </citation>
    <scope>NUCLEOTIDE SEQUENCE</scope>
    <source>
        <strain evidence="10">WJC10195</strain>
    </source>
</reference>
<evidence type="ECO:0000256" key="6">
    <source>
        <dbReference type="ARBA" id="ARBA00023242"/>
    </source>
</evidence>
<dbReference type="Pfam" id="PF00096">
    <property type="entry name" value="zf-C2H2"/>
    <property type="match status" value="3"/>
</dbReference>
<dbReference type="Proteomes" id="UP001152622">
    <property type="component" value="Chromosome 16"/>
</dbReference>
<evidence type="ECO:0000256" key="2">
    <source>
        <dbReference type="ARBA" id="ARBA00022723"/>
    </source>
</evidence>
<evidence type="ECO:0000313" key="11">
    <source>
        <dbReference type="Proteomes" id="UP001152622"/>
    </source>
</evidence>
<dbReference type="OrthoDB" id="654211at2759"/>
<keyword evidence="3" id="KW-0677">Repeat</keyword>
<dbReference type="GO" id="GO:0000977">
    <property type="term" value="F:RNA polymerase II transcription regulatory region sequence-specific DNA binding"/>
    <property type="evidence" value="ECO:0007669"/>
    <property type="project" value="TreeGrafter"/>
</dbReference>
<dbReference type="PROSITE" id="PS50157">
    <property type="entry name" value="ZINC_FINGER_C2H2_2"/>
    <property type="match status" value="3"/>
</dbReference>
<evidence type="ECO:0000256" key="5">
    <source>
        <dbReference type="ARBA" id="ARBA00022833"/>
    </source>
</evidence>
<dbReference type="GO" id="GO:0008270">
    <property type="term" value="F:zinc ion binding"/>
    <property type="evidence" value="ECO:0007669"/>
    <property type="project" value="UniProtKB-KW"/>
</dbReference>
<name>A0A9Q1IHD7_SYNKA</name>
<keyword evidence="2" id="KW-0479">Metal-binding</keyword>
<evidence type="ECO:0000256" key="7">
    <source>
        <dbReference type="PROSITE-ProRule" id="PRU00042"/>
    </source>
</evidence>
<feature type="domain" description="C2H2-type" evidence="9">
    <location>
        <begin position="171"/>
        <end position="198"/>
    </location>
</feature>
<dbReference type="SUPFAM" id="SSF57667">
    <property type="entry name" value="beta-beta-alpha zinc fingers"/>
    <property type="match status" value="2"/>
</dbReference>
<dbReference type="SMART" id="SM00355">
    <property type="entry name" value="ZnF_C2H2"/>
    <property type="match status" value="3"/>
</dbReference>
<feature type="domain" description="C2H2-type" evidence="9">
    <location>
        <begin position="199"/>
        <end position="226"/>
    </location>
</feature>
<feature type="domain" description="C2H2-type" evidence="9">
    <location>
        <begin position="227"/>
        <end position="254"/>
    </location>
</feature>
<dbReference type="PANTHER" id="PTHR14196">
    <property type="entry name" value="ODD-SKIPPED - RELATED"/>
    <property type="match status" value="1"/>
</dbReference>
<protein>
    <recommendedName>
        <fullName evidence="9">C2H2-type domain-containing protein</fullName>
    </recommendedName>
</protein>